<dbReference type="InterPro" id="IPR024983">
    <property type="entry name" value="CHAT_dom"/>
</dbReference>
<accession>A0ABX8BUB8</accession>
<feature type="compositionally biased region" description="Basic and acidic residues" evidence="1">
    <location>
        <begin position="283"/>
        <end position="301"/>
    </location>
</feature>
<dbReference type="SUPFAM" id="SSF48452">
    <property type="entry name" value="TPR-like"/>
    <property type="match status" value="1"/>
</dbReference>
<gene>
    <name evidence="3" type="ORF">KGD84_08535</name>
</gene>
<sequence length="666" mass="70280">MFDRTVEILDDTHVRLRRHPLAEEAAPVLPGFLANLGLARILCGGFGAAEDHLEEARSLALDRDLHLLELVTRQNLGCLALRRGDAAGAIATFTGLAHRLPTDRREALCADLAEALLAEGHLEEAALTLADGPWAHGRSAQPVTLLVEAKLRLLRGDRHRARELARRVRETHGPGSLWYRLAVRLEEMAERVCAAPLDWSSASPQERAHAALELRRPVSASEPVPRLVAAHRAVDVQLPPWPPAPRTAGGARAARTEQSPPEPRAPRAPGGPAGHRPAGGVHRAGERRAAPGSRLTRESQEVRGPWAAFAGPAEADPRVLGDPQVARAGVEVSLARGDLRGALEWAEFTVPPAPRVPAGRCDPVVERYREALANGRDRHCLVYARRWERARYAQGAAARECAPVGARLAGLLGGRAFVRLVVVGDVVALVVVEGRVHARSLGPPARVAREFGAALAPVLELVDDRPLVVAADPRLGHPPWGALPGLRGRPVAVVPSARAWADRVVRPLPRWRRVLLAAGPAPRGAVREVADLGRVHSRAHRAVRVGEVAAGAAGCDLVHLSGHGRVAERSPLLSSVALADGPLLALDLVSAAPPKVVVLTSCGAGRFAGALLEAGVRAVVASPAPVRDAGTGRAVAGFHRALAAGAAPPEAVAAHLGRHGFVCLGA</sequence>
<dbReference type="Pfam" id="PF12770">
    <property type="entry name" value="CHAT"/>
    <property type="match status" value="1"/>
</dbReference>
<dbReference type="InterPro" id="IPR011990">
    <property type="entry name" value="TPR-like_helical_dom_sf"/>
</dbReference>
<evidence type="ECO:0000313" key="3">
    <source>
        <dbReference type="EMBL" id="QUX25847.1"/>
    </source>
</evidence>
<dbReference type="EMBL" id="CP074133">
    <property type="protein sequence ID" value="QUX25847.1"/>
    <property type="molecule type" value="Genomic_DNA"/>
</dbReference>
<dbReference type="Gene3D" id="1.25.40.10">
    <property type="entry name" value="Tetratricopeptide repeat domain"/>
    <property type="match status" value="1"/>
</dbReference>
<dbReference type="Proteomes" id="UP000676079">
    <property type="component" value="Chromosome"/>
</dbReference>
<evidence type="ECO:0000313" key="4">
    <source>
        <dbReference type="Proteomes" id="UP000676079"/>
    </source>
</evidence>
<reference evidence="3 4" key="1">
    <citation type="submission" date="2021-05" db="EMBL/GenBank/DDBJ databases">
        <title>Direct Submission.</title>
        <authorList>
            <person name="Li K."/>
            <person name="Gao J."/>
        </authorList>
    </citation>
    <scope>NUCLEOTIDE SEQUENCE [LARGE SCALE GENOMIC DNA]</scope>
    <source>
        <strain evidence="3 4">Mg02</strain>
    </source>
</reference>
<organism evidence="3 4">
    <name type="scientific">Nocardiopsis changdeensis</name>
    <dbReference type="NCBI Taxonomy" id="2831969"/>
    <lineage>
        <taxon>Bacteria</taxon>
        <taxon>Bacillati</taxon>
        <taxon>Actinomycetota</taxon>
        <taxon>Actinomycetes</taxon>
        <taxon>Streptosporangiales</taxon>
        <taxon>Nocardiopsidaceae</taxon>
        <taxon>Nocardiopsis</taxon>
    </lineage>
</organism>
<keyword evidence="4" id="KW-1185">Reference proteome</keyword>
<feature type="compositionally biased region" description="Low complexity" evidence="1">
    <location>
        <begin position="267"/>
        <end position="280"/>
    </location>
</feature>
<name>A0ABX8BUB8_9ACTN</name>
<evidence type="ECO:0000259" key="2">
    <source>
        <dbReference type="Pfam" id="PF12770"/>
    </source>
</evidence>
<feature type="domain" description="CHAT" evidence="2">
    <location>
        <begin position="525"/>
        <end position="653"/>
    </location>
</feature>
<evidence type="ECO:0000256" key="1">
    <source>
        <dbReference type="SAM" id="MobiDB-lite"/>
    </source>
</evidence>
<proteinExistence type="predicted"/>
<protein>
    <submittedName>
        <fullName evidence="3">CHAT domain-containing protein</fullName>
    </submittedName>
</protein>
<feature type="region of interest" description="Disordered" evidence="1">
    <location>
        <begin position="238"/>
        <end position="302"/>
    </location>
</feature>